<reference evidence="2" key="1">
    <citation type="submission" date="2022-11" db="UniProtKB">
        <authorList>
            <consortium name="WormBaseParasite"/>
        </authorList>
    </citation>
    <scope>IDENTIFICATION</scope>
</reference>
<protein>
    <submittedName>
        <fullName evidence="2">Guanylate cyclase</fullName>
    </submittedName>
</protein>
<sequence>MRVKRVINLKQKKLYFFNYASKVIMKKYKKYSYIIIIFLQCFIGIAYCQVQNYTGIIGGGRLGENETLFRRYNNAENLPQDESEKVELLISYLAAVSQFPSDLFENIQHLSEIDSLETPDTNDTHFYNRLSQCFRTDFEGSMISGALEVAIEEINANPNLLSNYKLVYLFNNTCGDEKRSTEFFMDHWKRGAKVFIGPEMNCRTEATMAASQNLPIISYKCKDQTVSDKIKYPTFARTVPAETEITKALIALLKHFNWHKFTIIYERHSRNEELHSAIKAAIESENSNNNAKQEKFQIRNVSVVAYPFSEVEKSNVEQIIRDTRSNTRIYLTFGNPRLFRRILLIMGALGLMDNGEYVLIYLDADYNWHNVYHAMNSHFFRDTLIDVWESWDVPTSPDRQVVNYSKTALAVIPTPVKLDSKKFTNFWEKASNYLMNFGVQKPDTDTIKANRFACYLYDAVMLYAQALDEVLKENKPEEDYDPLTDGELIISKILGRKYTSMQGFDMRINEKGDAQGNYTLLSLQSVPPVHNASDPDYYPLDVALTISADFVGDDSHLPKLRFSRKMNWPNNHLPLDEPECGFGNEKCQEESNLRFQLFMGSTIAVVLSICALTILVVYRNKKFERELSMIWKIDPREIEKVVQCNTSTNSLFLVDGSRTSLLHRDDISTDKKWSGLRGVALHKGAVVAIKEMCYSKKPREITRATKLEMKAMRALHHDNVNSFMGIIICPMSICVVREFCAKSSLMDILRNRDLKLDSLFITSFIEDLIKGMIYLHESDVKVHGNLKSTNCLITSRWALQVADFGLSEIREGQEWDSIDLLWESYLWTAPELLRECEFIHAVKGTQKGDVYSFAIILHEMMTRQGPYQLIENPHSTAEEVVRKVAAGTMYRPSLDLECQKYVIDTMTLCWSEIPEHRPDFRNSIRHKLKQMFSQIYKRNIMDHMMDMMERYQQQLEGLVEERTAQLREEKRRTENLLQRMLPISVAQQLLLGKDVVPELFSSVTIYFSDIVGFTTLSGESTPMEVVAFLNKLYTLFDSIIKQYEVYKVETIGDAYMVVSGVPEKKDKHMHAEQIGTMALHLLAAVENFRIPHKPDEILKLRIGIHTGPCVAGVVGKTMPRYCLFGDTVNTASRMESCGEPLKIHCSSSFVKAIEPTMGFVMEERGELEIKGKGTMRTFWLQARDGYDFSSDDEAELSDDDLAPEIFPRASIRQGMNSVWTLNKGSCLSLPQKDGAASTMLLKKLVETAAARTPVLPMKDDPAPSKVVIAPLNLSQKEISPPYPRHKSKDYDCESHFSISTQPNLPIHLNSCSTISTERNSQDYQNLNGYEHEYDDSPSLTNNHLPAAIRKRSTSLPEGEVLKINHFNPHALSSTAPHSTSPSPAVAARKNAVVVNYEGTFDQVIRRKISRISENDSSAPRKRSLSYGDNAIEMVSDAIAAAANQTFNAESPLITPPAQRKRRFRKERKSALSLQNNYESEILAKKPLQHPSLRERSPVTSFSRIWRKFMSEGGDGGGGGSGSGTSLKEPTTPNGPINPNPIHLPMLPIKVSIQDECLDKLLEETDNSMLNLNESNEET</sequence>
<evidence type="ECO:0000313" key="2">
    <source>
        <dbReference type="WBParaSite" id="ES5_v2.g6348.t1"/>
    </source>
</evidence>
<organism evidence="1 2">
    <name type="scientific">Panagrolaimus sp. ES5</name>
    <dbReference type="NCBI Taxonomy" id="591445"/>
    <lineage>
        <taxon>Eukaryota</taxon>
        <taxon>Metazoa</taxon>
        <taxon>Ecdysozoa</taxon>
        <taxon>Nematoda</taxon>
        <taxon>Chromadorea</taxon>
        <taxon>Rhabditida</taxon>
        <taxon>Tylenchina</taxon>
        <taxon>Panagrolaimomorpha</taxon>
        <taxon>Panagrolaimoidea</taxon>
        <taxon>Panagrolaimidae</taxon>
        <taxon>Panagrolaimus</taxon>
    </lineage>
</organism>
<evidence type="ECO:0000313" key="1">
    <source>
        <dbReference type="Proteomes" id="UP000887579"/>
    </source>
</evidence>
<name>A0AC34GPM9_9BILA</name>
<proteinExistence type="predicted"/>
<accession>A0AC34GPM9</accession>
<dbReference type="Proteomes" id="UP000887579">
    <property type="component" value="Unplaced"/>
</dbReference>
<dbReference type="WBParaSite" id="ES5_v2.g6348.t1">
    <property type="protein sequence ID" value="ES5_v2.g6348.t1"/>
    <property type="gene ID" value="ES5_v2.g6348"/>
</dbReference>